<dbReference type="Proteomes" id="UP000019151">
    <property type="component" value="Chromosome"/>
</dbReference>
<organism evidence="3 4">
    <name type="scientific">Gemmatirosa kalamazoonensis</name>
    <dbReference type="NCBI Taxonomy" id="861299"/>
    <lineage>
        <taxon>Bacteria</taxon>
        <taxon>Pseudomonadati</taxon>
        <taxon>Gemmatimonadota</taxon>
        <taxon>Gemmatimonadia</taxon>
        <taxon>Gemmatimonadales</taxon>
        <taxon>Gemmatimonadaceae</taxon>
        <taxon>Gemmatirosa</taxon>
    </lineage>
</organism>
<evidence type="ECO:0000256" key="1">
    <source>
        <dbReference type="SAM" id="SignalP"/>
    </source>
</evidence>
<evidence type="ECO:0000313" key="4">
    <source>
        <dbReference type="Proteomes" id="UP000019151"/>
    </source>
</evidence>
<accession>W0RET7</accession>
<name>W0RET7_9BACT</name>
<reference evidence="3 4" key="1">
    <citation type="journal article" date="2014" name="Genome Announc.">
        <title>Genome Sequence and Methylome of Soil Bacterium Gemmatirosa kalamazoonensis KBS708T, a Member of the Rarely Cultivated Gemmatimonadetes Phylum.</title>
        <authorList>
            <person name="Debruyn J.M."/>
            <person name="Radosevich M."/>
            <person name="Wommack K.E."/>
            <person name="Polson S.W."/>
            <person name="Hauser L.J."/>
            <person name="Fawaz M.N."/>
            <person name="Korlach J."/>
            <person name="Tsai Y.C."/>
        </authorList>
    </citation>
    <scope>NUCLEOTIDE SEQUENCE [LARGE SCALE GENOMIC DNA]</scope>
    <source>
        <strain evidence="3 4">KBS708</strain>
    </source>
</reference>
<keyword evidence="4" id="KW-1185">Reference proteome</keyword>
<dbReference type="HOGENOM" id="CLU_958964_0_0_0"/>
<feature type="chain" id="PRO_5004794240" evidence="1">
    <location>
        <begin position="25"/>
        <end position="290"/>
    </location>
</feature>
<dbReference type="KEGG" id="gba:J421_1303"/>
<dbReference type="AlphaFoldDB" id="W0RET7"/>
<evidence type="ECO:0000313" key="3">
    <source>
        <dbReference type="EMBL" id="AHG88840.1"/>
    </source>
</evidence>
<proteinExistence type="predicted"/>
<evidence type="ECO:0000259" key="2">
    <source>
        <dbReference type="Pfam" id="PF14343"/>
    </source>
</evidence>
<dbReference type="InParanoid" id="W0RET7"/>
<protein>
    <submittedName>
        <fullName evidence="3">PrcB C-terminal domain protein</fullName>
    </submittedName>
</protein>
<gene>
    <name evidence="3" type="ORF">J421_1303</name>
</gene>
<keyword evidence="1" id="KW-0732">Signal</keyword>
<dbReference type="InterPro" id="IPR025748">
    <property type="entry name" value="PrcB_C_dom"/>
</dbReference>
<dbReference type="EMBL" id="CP007128">
    <property type="protein sequence ID" value="AHG88840.1"/>
    <property type="molecule type" value="Genomic_DNA"/>
</dbReference>
<feature type="domain" description="PrcB C-terminal" evidence="2">
    <location>
        <begin position="103"/>
        <end position="160"/>
    </location>
</feature>
<dbReference type="PROSITE" id="PS51257">
    <property type="entry name" value="PROKAR_LIPOPROTEIN"/>
    <property type="match status" value="1"/>
</dbReference>
<sequence length="290" mass="30463">MARMTSYARGVAAALALASLTALAACGDDAVSTEPTPQAGGQALIVGHFDVSTGQGAGRQPGDTARQRQVIADAATWSKFWASLAPDPNAGGAPPAVDFTRDMVIAVATPVRPSSGYGIKIESVTEWADHLDVQVVETSPASDCVTLGVLTRPFDVVQLPRRDNKPVRFVERTAVTACNPAARYDTVRVAFGKTVDTHGVRVTLQHVLNDSRCPINALCIWEGDAAVALRFESGAQTSDVTLHTSAKIGLVGTTVGGAEFRLVGLSPFKVIGADRPEPVESDYTAILVVR</sequence>
<dbReference type="Pfam" id="PF14343">
    <property type="entry name" value="PrcB_C"/>
    <property type="match status" value="1"/>
</dbReference>
<feature type="signal peptide" evidence="1">
    <location>
        <begin position="1"/>
        <end position="24"/>
    </location>
</feature>